<feature type="region of interest" description="Disordered" evidence="3">
    <location>
        <begin position="390"/>
        <end position="582"/>
    </location>
</feature>
<dbReference type="InterPro" id="IPR006600">
    <property type="entry name" value="HTH_CenpB_DNA-bd_dom"/>
</dbReference>
<dbReference type="PRINTS" id="PR00929">
    <property type="entry name" value="ATHOOK"/>
</dbReference>
<evidence type="ECO:0000313" key="6">
    <source>
        <dbReference type="Proteomes" id="UP001219518"/>
    </source>
</evidence>
<dbReference type="GO" id="GO:0003677">
    <property type="term" value="F:DNA binding"/>
    <property type="evidence" value="ECO:0007669"/>
    <property type="project" value="UniProtKB-KW"/>
</dbReference>
<proteinExistence type="predicted"/>
<evidence type="ECO:0000259" key="4">
    <source>
        <dbReference type="PROSITE" id="PS51253"/>
    </source>
</evidence>
<comment type="subcellular location">
    <subcellularLocation>
        <location evidence="1">Nucleus</location>
    </subcellularLocation>
</comment>
<dbReference type="InterPro" id="IPR017956">
    <property type="entry name" value="AT_hook_DNA-bd_motif"/>
</dbReference>
<dbReference type="InterPro" id="IPR004875">
    <property type="entry name" value="DDE_SF_endonuclease_dom"/>
</dbReference>
<dbReference type="GO" id="GO:0005634">
    <property type="term" value="C:nucleus"/>
    <property type="evidence" value="ECO:0007669"/>
    <property type="project" value="UniProtKB-SubCell"/>
</dbReference>
<dbReference type="EMBL" id="JAHWGI010001430">
    <property type="protein sequence ID" value="KAK3931760.1"/>
    <property type="molecule type" value="Genomic_DNA"/>
</dbReference>
<evidence type="ECO:0000256" key="1">
    <source>
        <dbReference type="ARBA" id="ARBA00004123"/>
    </source>
</evidence>
<protein>
    <submittedName>
        <fullName evidence="5">Tigger transposable element-derived protein 4</fullName>
    </submittedName>
</protein>
<dbReference type="PANTHER" id="PTHR19303:SF73">
    <property type="entry name" value="PROTEIN PDC2"/>
    <property type="match status" value="1"/>
</dbReference>
<dbReference type="PROSITE" id="PS51253">
    <property type="entry name" value="HTH_CENPB"/>
    <property type="match status" value="1"/>
</dbReference>
<organism evidence="5 6">
    <name type="scientific">Frankliniella fusca</name>
    <dbReference type="NCBI Taxonomy" id="407009"/>
    <lineage>
        <taxon>Eukaryota</taxon>
        <taxon>Metazoa</taxon>
        <taxon>Ecdysozoa</taxon>
        <taxon>Arthropoda</taxon>
        <taxon>Hexapoda</taxon>
        <taxon>Insecta</taxon>
        <taxon>Pterygota</taxon>
        <taxon>Neoptera</taxon>
        <taxon>Paraneoptera</taxon>
        <taxon>Thysanoptera</taxon>
        <taxon>Terebrantia</taxon>
        <taxon>Thripoidea</taxon>
        <taxon>Thripidae</taxon>
        <taxon>Frankliniella</taxon>
    </lineage>
</organism>
<feature type="compositionally biased region" description="Basic residues" evidence="3">
    <location>
        <begin position="434"/>
        <end position="444"/>
    </location>
</feature>
<feature type="domain" description="HTH CENPB-type" evidence="4">
    <location>
        <begin position="73"/>
        <end position="146"/>
    </location>
</feature>
<dbReference type="AlphaFoldDB" id="A0AAE1LU28"/>
<dbReference type="Proteomes" id="UP001219518">
    <property type="component" value="Unassembled WGS sequence"/>
</dbReference>
<sequence length="700" mass="78249">MPPKGHVKGHAPPGKRSTFTVEAKFRVIKEHDSHPGLTKTALAKKLNISRSSLNLILKTRKKTENEMLMGGKGRKKIKKGMYDRLEQALVHWIHQARNLPVKCPLRGPDLKIKALQLAGPLGYENFTASDGWLSRFRKRHKVLFRSVAGEAADVDEETVEVWKTAILPRHLKGYKLRDIYNVDEFGLYVNMLPDKTMCIGTEQAVGNKGSKFRVSVLLGSNADGTDKLKPLVIGKSKKPRCFVGTRTLPCTYTHQESAWMTSEIFKDFLAKFDTRMRIERRKVVMFVDNAPTHPADIELQNVKLVFFPKNTTSKLQPMDQGVIKNVKHHYRVRLVTRLLNFIGRDNVQKKDMYINLLQGLHYLVWAWNQVKNETVLRCFQKAAFREVGEEEVLPEAPQLEEAGAARRGPGRRGRGRPPAAPRGRGLPPAAGARGRGRGRPRGRPRGGGAGRGPGRGARRGRGRGRSRIESDSEEEEAVDDPTISDISENEMTDEEEESEAEESGEESGGEDGEAEASGGEDGEAEASGGEDGEAEASGGEDEQADSGADEEEEGHDDNQEDDEEEPFVPEENPLSAEVSERWPDVCRLFGIEDDLPFDRYVRSDDDLPVYQELSLDDLSHLYQEQGEEEAGEEQADDFVDDELPPVTLAQGLESLEVVRRLVTQSQVNEDVLALLSRLEQVILLTPKTKQSDIRDYFMPL</sequence>
<evidence type="ECO:0000256" key="2">
    <source>
        <dbReference type="ARBA" id="ARBA00023125"/>
    </source>
</evidence>
<dbReference type="InterPro" id="IPR050863">
    <property type="entry name" value="CenT-Element_Derived"/>
</dbReference>
<dbReference type="SUPFAM" id="SSF46689">
    <property type="entry name" value="Homeodomain-like"/>
    <property type="match status" value="2"/>
</dbReference>
<feature type="compositionally biased region" description="Acidic residues" evidence="3">
    <location>
        <begin position="487"/>
        <end position="568"/>
    </location>
</feature>
<feature type="compositionally biased region" description="Basic residues" evidence="3">
    <location>
        <begin position="456"/>
        <end position="465"/>
    </location>
</feature>
<keyword evidence="2" id="KW-0238">DNA-binding</keyword>
<dbReference type="Pfam" id="PF03184">
    <property type="entry name" value="DDE_1"/>
    <property type="match status" value="1"/>
</dbReference>
<evidence type="ECO:0000256" key="3">
    <source>
        <dbReference type="SAM" id="MobiDB-lite"/>
    </source>
</evidence>
<name>A0AAE1LU28_9NEOP</name>
<keyword evidence="6" id="KW-1185">Reference proteome</keyword>
<accession>A0AAE1LU28</accession>
<feature type="compositionally biased region" description="Gly residues" evidence="3">
    <location>
        <begin position="445"/>
        <end position="455"/>
    </location>
</feature>
<dbReference type="PANTHER" id="PTHR19303">
    <property type="entry name" value="TRANSPOSON"/>
    <property type="match status" value="1"/>
</dbReference>
<reference evidence="5" key="2">
    <citation type="journal article" date="2023" name="BMC Genomics">
        <title>Pest status, molecular evolution, and epigenetic factors derived from the genome assembly of Frankliniella fusca, a thysanopteran phytovirus vector.</title>
        <authorList>
            <person name="Catto M.A."/>
            <person name="Labadie P.E."/>
            <person name="Jacobson A.L."/>
            <person name="Kennedy G.G."/>
            <person name="Srinivasan R."/>
            <person name="Hunt B.G."/>
        </authorList>
    </citation>
    <scope>NUCLEOTIDE SEQUENCE</scope>
    <source>
        <strain evidence="5">PL_HMW_Pooled</strain>
    </source>
</reference>
<dbReference type="InterPro" id="IPR009057">
    <property type="entry name" value="Homeodomain-like_sf"/>
</dbReference>
<dbReference type="Gene3D" id="1.10.10.60">
    <property type="entry name" value="Homeodomain-like"/>
    <property type="match status" value="2"/>
</dbReference>
<dbReference type="SMART" id="SM00674">
    <property type="entry name" value="CENPB"/>
    <property type="match status" value="1"/>
</dbReference>
<comment type="caution">
    <text evidence="5">The sequence shown here is derived from an EMBL/GenBank/DDBJ whole genome shotgun (WGS) entry which is preliminary data.</text>
</comment>
<reference evidence="5" key="1">
    <citation type="submission" date="2021-07" db="EMBL/GenBank/DDBJ databases">
        <authorList>
            <person name="Catto M.A."/>
            <person name="Jacobson A."/>
            <person name="Kennedy G."/>
            <person name="Labadie P."/>
            <person name="Hunt B.G."/>
            <person name="Srinivasan R."/>
        </authorList>
    </citation>
    <scope>NUCLEOTIDE SEQUENCE</scope>
    <source>
        <strain evidence="5">PL_HMW_Pooled</strain>
        <tissue evidence="5">Head</tissue>
    </source>
</reference>
<gene>
    <name evidence="5" type="ORF">KUF71_008979</name>
</gene>
<feature type="compositionally biased region" description="Low complexity" evidence="3">
    <location>
        <begin position="421"/>
        <end position="432"/>
    </location>
</feature>
<evidence type="ECO:0000313" key="5">
    <source>
        <dbReference type="EMBL" id="KAK3931760.1"/>
    </source>
</evidence>
<dbReference type="Pfam" id="PF03221">
    <property type="entry name" value="HTH_Tnp_Tc5"/>
    <property type="match status" value="1"/>
</dbReference>